<evidence type="ECO:0000313" key="8">
    <source>
        <dbReference type="Proteomes" id="UP000324705"/>
    </source>
</evidence>
<evidence type="ECO:0000256" key="5">
    <source>
        <dbReference type="ARBA" id="ARBA00023136"/>
    </source>
</evidence>
<feature type="transmembrane region" description="Helical" evidence="6">
    <location>
        <begin position="205"/>
        <end position="228"/>
    </location>
</feature>
<evidence type="ECO:0000256" key="6">
    <source>
        <dbReference type="SAM" id="Phobius"/>
    </source>
</evidence>
<dbReference type="NCBIfam" id="TIGR00797">
    <property type="entry name" value="matE"/>
    <property type="match status" value="1"/>
</dbReference>
<keyword evidence="4 6" id="KW-1133">Transmembrane helix</keyword>
<feature type="transmembrane region" description="Helical" evidence="6">
    <location>
        <begin position="28"/>
        <end position="53"/>
    </location>
</feature>
<dbReference type="Proteomes" id="UP000324705">
    <property type="component" value="Chromosome 5B"/>
</dbReference>
<proteinExistence type="inferred from homology"/>
<reference evidence="7 8" key="1">
    <citation type="submission" date="2017-09" db="EMBL/GenBank/DDBJ databases">
        <authorList>
            <consortium name="International Durum Wheat Genome Sequencing Consortium (IDWGSC)"/>
            <person name="Milanesi L."/>
        </authorList>
    </citation>
    <scope>NUCLEOTIDE SEQUENCE [LARGE SCALE GENOMIC DNA]</scope>
    <source>
        <strain evidence="8">cv. Svevo</strain>
    </source>
</reference>
<keyword evidence="5 6" id="KW-0472">Membrane</keyword>
<evidence type="ECO:0000313" key="7">
    <source>
        <dbReference type="EMBL" id="VAI36099.1"/>
    </source>
</evidence>
<sequence>MASSLDTLCGQAFGARQYHLLGIYKQRAMLVLTLVSVVVAVLWAYTGQILLLFGQDPEIAMGAGSYIRWMIPALFAYGLLQCHVRFLQTQSIVVPVMASAGLTALSHVLVCWLLVYKLGLGNKGAALANAVSYLANVSTLALYIRVSPSCKSTWTGLSKEAFHDIVSFMKLALPSALMVCLEWWSFELLVLLSGLLANPKLEASVLSICLNTASLTFMIPFGLGAAISTRVSNELGAGRPEAARLATRVTMVLGLVTGVSLGLIIVSVRNLWGYAYSNEKEVVEYIARMMPLLSVSIIFDDMQCVLSGAVVRNNLRIDRADAASAGHHRAHQLGQRGSQGEGQSFQFVPASRHDDLNMKMEQDAQLLLARTRALTGQRRQGTREEINWSSLSLHVTSMAKKKERNRRGKSTGYGDAHQLMSTCGVGIAMQRMH</sequence>
<evidence type="ECO:0008006" key="9">
    <source>
        <dbReference type="Google" id="ProtNLM"/>
    </source>
</evidence>
<dbReference type="InterPro" id="IPR045069">
    <property type="entry name" value="MATE_euk"/>
</dbReference>
<evidence type="ECO:0000256" key="4">
    <source>
        <dbReference type="ARBA" id="ARBA00022989"/>
    </source>
</evidence>
<dbReference type="GO" id="GO:0016020">
    <property type="term" value="C:membrane"/>
    <property type="evidence" value="ECO:0007669"/>
    <property type="project" value="UniProtKB-SubCell"/>
</dbReference>
<dbReference type="EMBL" id="LT934120">
    <property type="protein sequence ID" value="VAI36099.1"/>
    <property type="molecule type" value="Genomic_DNA"/>
</dbReference>
<dbReference type="GO" id="GO:0042910">
    <property type="term" value="F:xenobiotic transmembrane transporter activity"/>
    <property type="evidence" value="ECO:0007669"/>
    <property type="project" value="InterPro"/>
</dbReference>
<dbReference type="Gramene" id="TRITD5Bv1G190330.1">
    <property type="protein sequence ID" value="TRITD5Bv1G190330.1"/>
    <property type="gene ID" value="TRITD5Bv1G190330"/>
</dbReference>
<gene>
    <name evidence="7" type="ORF">TRITD_5Bv1G190330</name>
</gene>
<name>A0A9R0XG37_TRITD</name>
<feature type="transmembrane region" description="Helical" evidence="6">
    <location>
        <begin position="59"/>
        <end position="80"/>
    </location>
</feature>
<evidence type="ECO:0000256" key="1">
    <source>
        <dbReference type="ARBA" id="ARBA00004141"/>
    </source>
</evidence>
<dbReference type="InterPro" id="IPR002528">
    <property type="entry name" value="MATE_fam"/>
</dbReference>
<keyword evidence="3 6" id="KW-0812">Transmembrane</keyword>
<evidence type="ECO:0000256" key="3">
    <source>
        <dbReference type="ARBA" id="ARBA00022692"/>
    </source>
</evidence>
<dbReference type="CDD" id="cd13132">
    <property type="entry name" value="MATE_eukaryotic"/>
    <property type="match status" value="1"/>
</dbReference>
<dbReference type="AlphaFoldDB" id="A0A9R0XG37"/>
<dbReference type="GO" id="GO:1990961">
    <property type="term" value="P:xenobiotic detoxification by transmembrane export across the plasma membrane"/>
    <property type="evidence" value="ECO:0007669"/>
    <property type="project" value="InterPro"/>
</dbReference>
<organism evidence="7 8">
    <name type="scientific">Triticum turgidum subsp. durum</name>
    <name type="common">Durum wheat</name>
    <name type="synonym">Triticum durum</name>
    <dbReference type="NCBI Taxonomy" id="4567"/>
    <lineage>
        <taxon>Eukaryota</taxon>
        <taxon>Viridiplantae</taxon>
        <taxon>Streptophyta</taxon>
        <taxon>Embryophyta</taxon>
        <taxon>Tracheophyta</taxon>
        <taxon>Spermatophyta</taxon>
        <taxon>Magnoliopsida</taxon>
        <taxon>Liliopsida</taxon>
        <taxon>Poales</taxon>
        <taxon>Poaceae</taxon>
        <taxon>BOP clade</taxon>
        <taxon>Pooideae</taxon>
        <taxon>Triticodae</taxon>
        <taxon>Triticeae</taxon>
        <taxon>Triticinae</taxon>
        <taxon>Triticum</taxon>
    </lineage>
</organism>
<feature type="transmembrane region" description="Helical" evidence="6">
    <location>
        <begin position="92"/>
        <end position="115"/>
    </location>
</feature>
<dbReference type="Pfam" id="PF01554">
    <property type="entry name" value="MatE"/>
    <property type="match status" value="2"/>
</dbReference>
<comment type="similarity">
    <text evidence="2">Belongs to the multi antimicrobial extrusion (MATE) (TC 2.A.66.1) family.</text>
</comment>
<dbReference type="GO" id="GO:0015297">
    <property type="term" value="F:antiporter activity"/>
    <property type="evidence" value="ECO:0007669"/>
    <property type="project" value="InterPro"/>
</dbReference>
<feature type="transmembrane region" description="Helical" evidence="6">
    <location>
        <begin position="249"/>
        <end position="272"/>
    </location>
</feature>
<accession>A0A9R0XG37</accession>
<dbReference type="PANTHER" id="PTHR11206">
    <property type="entry name" value="MULTIDRUG RESISTANCE PROTEIN"/>
    <property type="match status" value="1"/>
</dbReference>
<evidence type="ECO:0000256" key="2">
    <source>
        <dbReference type="ARBA" id="ARBA00010199"/>
    </source>
</evidence>
<comment type="subcellular location">
    <subcellularLocation>
        <location evidence="1">Membrane</location>
        <topology evidence="1">Multi-pass membrane protein</topology>
    </subcellularLocation>
</comment>
<protein>
    <recommendedName>
        <fullName evidence="9">Protein DETOXIFICATION</fullName>
    </recommendedName>
</protein>
<keyword evidence="8" id="KW-1185">Reference proteome</keyword>